<dbReference type="InterPro" id="IPR032807">
    <property type="entry name" value="GNVR"/>
</dbReference>
<dbReference type="Proteomes" id="UP001424459">
    <property type="component" value="Unassembled WGS sequence"/>
</dbReference>
<proteinExistence type="predicted"/>
<evidence type="ECO:0000256" key="1">
    <source>
        <dbReference type="SAM" id="Phobius"/>
    </source>
</evidence>
<gene>
    <name evidence="3" type="ORF">GCM10022281_05190</name>
</gene>
<feature type="transmembrane region" description="Helical" evidence="1">
    <location>
        <begin position="19"/>
        <end position="37"/>
    </location>
</feature>
<keyword evidence="1" id="KW-1133">Transmembrane helix</keyword>
<evidence type="ECO:0000313" key="4">
    <source>
        <dbReference type="Proteomes" id="UP001424459"/>
    </source>
</evidence>
<reference evidence="4" key="1">
    <citation type="journal article" date="2019" name="Int. J. Syst. Evol. Microbiol.">
        <title>The Global Catalogue of Microorganisms (GCM) 10K type strain sequencing project: providing services to taxonomists for standard genome sequencing and annotation.</title>
        <authorList>
            <consortium name="The Broad Institute Genomics Platform"/>
            <consortium name="The Broad Institute Genome Sequencing Center for Infectious Disease"/>
            <person name="Wu L."/>
            <person name="Ma J."/>
        </authorList>
    </citation>
    <scope>NUCLEOTIDE SEQUENCE [LARGE SCALE GENOMIC DNA]</scope>
    <source>
        <strain evidence="4">JCM 17564</strain>
    </source>
</reference>
<evidence type="ECO:0000259" key="2">
    <source>
        <dbReference type="Pfam" id="PF13807"/>
    </source>
</evidence>
<organism evidence="3 4">
    <name type="scientific">Sphingomonas rosea</name>
    <dbReference type="NCBI Taxonomy" id="335605"/>
    <lineage>
        <taxon>Bacteria</taxon>
        <taxon>Pseudomonadati</taxon>
        <taxon>Pseudomonadota</taxon>
        <taxon>Alphaproteobacteria</taxon>
        <taxon>Sphingomonadales</taxon>
        <taxon>Sphingomonadaceae</taxon>
        <taxon>Sphingomonas</taxon>
    </lineage>
</organism>
<comment type="caution">
    <text evidence="3">The sequence shown here is derived from an EMBL/GenBank/DDBJ whole genome shotgun (WGS) entry which is preliminary data.</text>
</comment>
<evidence type="ECO:0000313" key="3">
    <source>
        <dbReference type="EMBL" id="GAA4029034.1"/>
    </source>
</evidence>
<dbReference type="Pfam" id="PF13807">
    <property type="entry name" value="GNVR"/>
    <property type="match status" value="1"/>
</dbReference>
<keyword evidence="1" id="KW-0812">Transmembrane</keyword>
<feature type="domain" description="Tyrosine-protein kinase G-rich" evidence="2">
    <location>
        <begin position="356"/>
        <end position="426"/>
    </location>
</feature>
<dbReference type="InterPro" id="IPR050445">
    <property type="entry name" value="Bact_polysacc_biosynth/exp"/>
</dbReference>
<dbReference type="EMBL" id="BAABBR010000001">
    <property type="protein sequence ID" value="GAA4029034.1"/>
    <property type="molecule type" value="Genomic_DNA"/>
</dbReference>
<sequence length="478" mass="50985">MPVLSFYDWIDAIRYRWKLVAFATGVLLVLSLLYILVAPRTYTATSSLLLDTGAPDPLSDDKAGGSAPDNRQIVATQADLVRSPHVAGQAALISGVAKEAEYQAKWRKETDEKQPYAAWISDEMRKSLTVEPGRDTNVLLIQAKARNPQDAAKIANGFARASVDSQYKLRTEPAKAYATWLENSLQTARTDVVKKQDELAAFTKATGIVNNGDLTSEGNAMADVSTQLATAEARAAAARQSAFEGAQGRGDAEKSEGIQRLRASVAEKSAQLSQLESVFGPEYPDVKKTRAELGTLQSQLNSQVSQTAGALSSARGAEAAAERAAAAASEARLRNLAAQQRARVAGQSNNLAQFQRLQNEFAAAQKTFNDLNTRLTRMRLQSAVPLTGVQVLDTATAPIVPSSPNVPLTLALATMLGALLGAAGAIWLEYRDPRVRSRGGIERLLGAPVVGRIALPVGQRTIANRDGDGPLLLEGQAA</sequence>
<name>A0ABP7TPB2_9SPHN</name>
<protein>
    <recommendedName>
        <fullName evidence="2">Tyrosine-protein kinase G-rich domain-containing protein</fullName>
    </recommendedName>
</protein>
<dbReference type="PANTHER" id="PTHR32309:SF31">
    <property type="entry name" value="CAPSULAR EXOPOLYSACCHARIDE FAMILY"/>
    <property type="match status" value="1"/>
</dbReference>
<dbReference type="PANTHER" id="PTHR32309">
    <property type="entry name" value="TYROSINE-PROTEIN KINASE"/>
    <property type="match status" value="1"/>
</dbReference>
<accession>A0ABP7TPB2</accession>
<keyword evidence="4" id="KW-1185">Reference proteome</keyword>
<keyword evidence="1" id="KW-0472">Membrane</keyword>
<feature type="transmembrane region" description="Helical" evidence="1">
    <location>
        <begin position="408"/>
        <end position="428"/>
    </location>
</feature>